<feature type="domain" description="CUB" evidence="2">
    <location>
        <begin position="41"/>
        <end position="119"/>
    </location>
</feature>
<reference evidence="3" key="1">
    <citation type="submission" date="2019-07" db="EMBL/GenBank/DDBJ databases">
        <title>Annotation for the trematode Paragonimus miyazaki's.</title>
        <authorList>
            <person name="Choi Y.-J."/>
        </authorList>
    </citation>
    <scope>NUCLEOTIDE SEQUENCE</scope>
    <source>
        <strain evidence="3">Japan</strain>
    </source>
</reference>
<organism evidence="3 4">
    <name type="scientific">Paragonimus skrjabini miyazakii</name>
    <dbReference type="NCBI Taxonomy" id="59628"/>
    <lineage>
        <taxon>Eukaryota</taxon>
        <taxon>Metazoa</taxon>
        <taxon>Spiralia</taxon>
        <taxon>Lophotrochozoa</taxon>
        <taxon>Platyhelminthes</taxon>
        <taxon>Trematoda</taxon>
        <taxon>Digenea</taxon>
        <taxon>Plagiorchiida</taxon>
        <taxon>Troglotremata</taxon>
        <taxon>Troglotrematidae</taxon>
        <taxon>Paragonimus</taxon>
    </lineage>
</organism>
<sequence length="141" mass="16237">MEIVSKHYRRIDKYRKWSTTISASTINVVTKICGNMMTDRSDTFHNKPSVIRKLCIWRISVEENLQIILTIDDVTVQRTYGWFRVFDGESCGADILSFESGRSPNLPESFTSTGNNLVIMTYGIQMKAHYNTGNDEYLKPE</sequence>
<evidence type="ECO:0000313" key="4">
    <source>
        <dbReference type="Proteomes" id="UP000822476"/>
    </source>
</evidence>
<accession>A0A8S9YQ92</accession>
<dbReference type="InterPro" id="IPR000859">
    <property type="entry name" value="CUB_dom"/>
</dbReference>
<gene>
    <name evidence="3" type="ORF">EG68_08238</name>
</gene>
<comment type="caution">
    <text evidence="3">The sequence shown here is derived from an EMBL/GenBank/DDBJ whole genome shotgun (WGS) entry which is preliminary data.</text>
</comment>
<dbReference type="SUPFAM" id="SSF49854">
    <property type="entry name" value="Spermadhesin, CUB domain"/>
    <property type="match status" value="1"/>
</dbReference>
<dbReference type="Proteomes" id="UP000822476">
    <property type="component" value="Unassembled WGS sequence"/>
</dbReference>
<name>A0A8S9YQ92_9TREM</name>
<evidence type="ECO:0000313" key="3">
    <source>
        <dbReference type="EMBL" id="KAF7255213.1"/>
    </source>
</evidence>
<dbReference type="Gene3D" id="2.60.120.290">
    <property type="entry name" value="Spermadhesin, CUB domain"/>
    <property type="match status" value="1"/>
</dbReference>
<dbReference type="EMBL" id="JTDE01004191">
    <property type="protein sequence ID" value="KAF7255213.1"/>
    <property type="molecule type" value="Genomic_DNA"/>
</dbReference>
<dbReference type="Pfam" id="PF00431">
    <property type="entry name" value="CUB"/>
    <property type="match status" value="1"/>
</dbReference>
<protein>
    <recommendedName>
        <fullName evidence="2">CUB domain-containing protein</fullName>
    </recommendedName>
</protein>
<dbReference type="AlphaFoldDB" id="A0A8S9YQ92"/>
<evidence type="ECO:0000256" key="1">
    <source>
        <dbReference type="ARBA" id="ARBA00023157"/>
    </source>
</evidence>
<keyword evidence="4" id="KW-1185">Reference proteome</keyword>
<evidence type="ECO:0000259" key="2">
    <source>
        <dbReference type="Pfam" id="PF00431"/>
    </source>
</evidence>
<proteinExistence type="predicted"/>
<keyword evidence="1" id="KW-1015">Disulfide bond</keyword>
<dbReference type="InterPro" id="IPR035914">
    <property type="entry name" value="Sperma_CUB_dom_sf"/>
</dbReference>